<comment type="subcellular location">
    <subcellularLocation>
        <location evidence="3">Cytoplasm</location>
    </subcellularLocation>
</comment>
<dbReference type="InterPro" id="IPR002639">
    <property type="entry name" value="UreF"/>
</dbReference>
<dbReference type="EMBL" id="CP045700">
    <property type="protein sequence ID" value="QGA66958.1"/>
    <property type="molecule type" value="Genomic_DNA"/>
</dbReference>
<organism evidence="4 5">
    <name type="scientific">Vibrio algicola</name>
    <dbReference type="NCBI Taxonomy" id="2662262"/>
    <lineage>
        <taxon>Bacteria</taxon>
        <taxon>Pseudomonadati</taxon>
        <taxon>Pseudomonadota</taxon>
        <taxon>Gammaproteobacteria</taxon>
        <taxon>Vibrionales</taxon>
        <taxon>Vibrionaceae</taxon>
        <taxon>Vibrio</taxon>
    </lineage>
</organism>
<keyword evidence="1 3" id="KW-0996">Nickel insertion</keyword>
<dbReference type="GO" id="GO:0016151">
    <property type="term" value="F:nickel cation binding"/>
    <property type="evidence" value="ECO:0007669"/>
    <property type="project" value="UniProtKB-UniRule"/>
</dbReference>
<keyword evidence="2 3" id="KW-0143">Chaperone</keyword>
<gene>
    <name evidence="3" type="primary">ureF</name>
    <name evidence="4" type="ORF">GFB47_15880</name>
</gene>
<evidence type="ECO:0000313" key="5">
    <source>
        <dbReference type="Proteomes" id="UP000348942"/>
    </source>
</evidence>
<comment type="similarity">
    <text evidence="3">Belongs to the UreF family.</text>
</comment>
<evidence type="ECO:0000313" key="4">
    <source>
        <dbReference type="EMBL" id="QGA66958.1"/>
    </source>
</evidence>
<name>A0A5Q0TIG9_9VIBR</name>
<dbReference type="PANTHER" id="PTHR33620:SF1">
    <property type="entry name" value="UREASE ACCESSORY PROTEIN F"/>
    <property type="match status" value="1"/>
</dbReference>
<dbReference type="PANTHER" id="PTHR33620">
    <property type="entry name" value="UREASE ACCESSORY PROTEIN F"/>
    <property type="match status" value="1"/>
</dbReference>
<keyword evidence="5" id="KW-1185">Reference proteome</keyword>
<dbReference type="GO" id="GO:0005737">
    <property type="term" value="C:cytoplasm"/>
    <property type="evidence" value="ECO:0007669"/>
    <property type="project" value="UniProtKB-SubCell"/>
</dbReference>
<comment type="function">
    <text evidence="3">Required for maturation of urease via the functional incorporation of the urease nickel metallocenter.</text>
</comment>
<protein>
    <recommendedName>
        <fullName evidence="3">Urease accessory protein UreF</fullName>
    </recommendedName>
</protein>
<evidence type="ECO:0000256" key="3">
    <source>
        <dbReference type="HAMAP-Rule" id="MF_01385"/>
    </source>
</evidence>
<dbReference type="AlphaFoldDB" id="A0A5Q0TIG9"/>
<dbReference type="Proteomes" id="UP000348942">
    <property type="component" value="Chromosome 2"/>
</dbReference>
<evidence type="ECO:0000256" key="2">
    <source>
        <dbReference type="ARBA" id="ARBA00023186"/>
    </source>
</evidence>
<dbReference type="PIRSF" id="PIRSF009467">
    <property type="entry name" value="Ureas_acces_UreF"/>
    <property type="match status" value="1"/>
</dbReference>
<comment type="subunit">
    <text evidence="3">UreD, UreF and UreG form a complex that acts as a GTP-hydrolysis-dependent molecular chaperone, activating the urease apoprotein by helping to assemble the nickel containing metallocenter of UreC. The UreE protein probably delivers the nickel.</text>
</comment>
<evidence type="ECO:0000256" key="1">
    <source>
        <dbReference type="ARBA" id="ARBA00022988"/>
    </source>
</evidence>
<proteinExistence type="inferred from homology"/>
<accession>A0A5Q0TIG9</accession>
<keyword evidence="3" id="KW-0963">Cytoplasm</keyword>
<reference evidence="4 5" key="1">
    <citation type="submission" date="2019-10" db="EMBL/GenBank/DDBJ databases">
        <title>Vibrio sp. nov., isolated from Coralline algae surface.</title>
        <authorList>
            <person name="Geng Y."/>
            <person name="Zhang X."/>
        </authorList>
    </citation>
    <scope>NUCLEOTIDE SEQUENCE [LARGE SCALE GENOMIC DNA]</scope>
    <source>
        <strain evidence="4 5">SM1977</strain>
    </source>
</reference>
<dbReference type="Pfam" id="PF01730">
    <property type="entry name" value="UreF"/>
    <property type="match status" value="1"/>
</dbReference>
<sequence>MESVNHGAMNDVACFRLFQLISPSLPIGGFTYSQGLEWAVEKGWVSNQPQMMQWLEMMLNNSLTTLELPIVAKFYQALEQDDEASIQYWSDYLYSCRETRELRAEELQRGKALFTLLKQLDIPIKSRWQPQDNPNAATQNQLLGFCVAAKQWGISLHNLQQGYLWSWAENMVMAGVKLVPLGQTAGQKSLIELANWLPQAIERANQIQDDDIGSFTPSVAIASSCHERQYTRLFRS</sequence>
<dbReference type="InterPro" id="IPR038277">
    <property type="entry name" value="UreF_sf"/>
</dbReference>
<dbReference type="HAMAP" id="MF_01385">
    <property type="entry name" value="UreF"/>
    <property type="match status" value="1"/>
</dbReference>
<dbReference type="RefSeq" id="WP_153449045.1">
    <property type="nucleotide sequence ID" value="NZ_CP045700.1"/>
</dbReference>
<dbReference type="Gene3D" id="1.10.4190.10">
    <property type="entry name" value="Urease accessory protein UreF"/>
    <property type="match status" value="1"/>
</dbReference>